<dbReference type="Gene3D" id="1.20.1270.60">
    <property type="entry name" value="Arfaptin homology (AH) domain/BAR domain"/>
    <property type="match status" value="1"/>
</dbReference>
<dbReference type="GO" id="GO:0010008">
    <property type="term" value="C:endosome membrane"/>
    <property type="evidence" value="ECO:0007669"/>
    <property type="project" value="UniProtKB-SubCell"/>
</dbReference>
<protein>
    <recommendedName>
        <fullName evidence="6">Arf-GAP with coiled-coil, ANK repeat and PH domain-containing protein</fullName>
        <shortName evidence="6">Cnt-b</shortName>
    </recommendedName>
    <alternativeName>
        <fullName evidence="6">Centaurin-beta</fullName>
    </alternativeName>
</protein>
<dbReference type="GO" id="GO:0005096">
    <property type="term" value="F:GTPase activator activity"/>
    <property type="evidence" value="ECO:0007669"/>
    <property type="project" value="UniProtKB-KW"/>
</dbReference>
<evidence type="ECO:0000256" key="1">
    <source>
        <dbReference type="ARBA" id="ARBA00022723"/>
    </source>
</evidence>
<comment type="domain">
    <text evidence="6">PH domain binds phospholipids including phosphatidic acid, phosphatidylinositol 3-phosphate, phosphatidylinositol 3,5-bisphosphate (PIP2) and phosphatidylinositol 3,4,5-trisphosphate (PIP3). May mediate protein binding to PIP2 or PIP3 containing membranes.</text>
</comment>
<evidence type="ECO:0000313" key="8">
    <source>
        <dbReference type="EMBL" id="KPP74673.1"/>
    </source>
</evidence>
<reference evidence="8 9" key="1">
    <citation type="submission" date="2015-08" db="EMBL/GenBank/DDBJ databases">
        <title>The genome of the Asian arowana (Scleropages formosus).</title>
        <authorList>
            <person name="Tan M.H."/>
            <person name="Gan H.M."/>
            <person name="Croft L.J."/>
            <person name="Austin C.M."/>
        </authorList>
    </citation>
    <scope>NUCLEOTIDE SEQUENCE [LARGE SCALE GENOMIC DNA]</scope>
    <source>
        <strain evidence="8">Aro1</strain>
    </source>
</reference>
<evidence type="ECO:0000256" key="2">
    <source>
        <dbReference type="ARBA" id="ARBA00022737"/>
    </source>
</evidence>
<dbReference type="Pfam" id="PF16746">
    <property type="entry name" value="BAR_3"/>
    <property type="match status" value="1"/>
</dbReference>
<evidence type="ECO:0000256" key="6">
    <source>
        <dbReference type="RuleBase" id="RU369028"/>
    </source>
</evidence>
<evidence type="ECO:0000256" key="3">
    <source>
        <dbReference type="ARBA" id="ARBA00022771"/>
    </source>
</evidence>
<comment type="caution">
    <text evidence="8">The sequence shown here is derived from an EMBL/GenBank/DDBJ whole genome shotgun (WGS) entry which is preliminary data.</text>
</comment>
<organism evidence="8 9">
    <name type="scientific">Scleropages formosus</name>
    <name type="common">Asian bonytongue</name>
    <name type="synonym">Osteoglossum formosum</name>
    <dbReference type="NCBI Taxonomy" id="113540"/>
    <lineage>
        <taxon>Eukaryota</taxon>
        <taxon>Metazoa</taxon>
        <taxon>Chordata</taxon>
        <taxon>Craniata</taxon>
        <taxon>Vertebrata</taxon>
        <taxon>Euteleostomi</taxon>
        <taxon>Actinopterygii</taxon>
        <taxon>Neopterygii</taxon>
        <taxon>Teleostei</taxon>
        <taxon>Osteoglossocephala</taxon>
        <taxon>Osteoglossomorpha</taxon>
        <taxon>Osteoglossiformes</taxon>
        <taxon>Osteoglossidae</taxon>
        <taxon>Scleropages</taxon>
    </lineage>
</organism>
<comment type="subcellular location">
    <subcellularLocation>
        <location evidence="6">Endosome membrane</location>
        <topology evidence="6">Peripheral membrane protein</topology>
    </subcellularLocation>
</comment>
<feature type="domain" description="BAR" evidence="7">
    <location>
        <begin position="46"/>
        <end position="208"/>
    </location>
</feature>
<keyword evidence="3 6" id="KW-0863">Zinc-finger</keyword>
<dbReference type="AlphaFoldDB" id="A0A0N8K1E0"/>
<gene>
    <name evidence="8" type="ORF">Z043_106154</name>
</gene>
<comment type="function">
    <text evidence="6">GTPase-activating protein for the ADP ribosylation factor family.</text>
</comment>
<dbReference type="EMBL" id="JARO02001701">
    <property type="protein sequence ID" value="KPP74673.1"/>
    <property type="molecule type" value="Genomic_DNA"/>
</dbReference>
<dbReference type="FunFam" id="1.20.1270.60:FF:000025">
    <property type="entry name" value="arf-GAP with coiled-coil, ANK repeat and PH domain-containing protein 2"/>
    <property type="match status" value="1"/>
</dbReference>
<evidence type="ECO:0000256" key="4">
    <source>
        <dbReference type="ARBA" id="ARBA00022833"/>
    </source>
</evidence>
<keyword evidence="6" id="KW-0343">GTPase activation</keyword>
<evidence type="ECO:0000256" key="5">
    <source>
        <dbReference type="ARBA" id="ARBA00023043"/>
    </source>
</evidence>
<evidence type="ECO:0000313" key="9">
    <source>
        <dbReference type="Proteomes" id="UP000034805"/>
    </source>
</evidence>
<name>A0A0N8K1E0_SCLFO</name>
<sequence>MGSGLRPASCKPDARSDQTDWLLYSLADYLRLRNLFISSCALLFLLQECLDKFGESLQEIVNYHMILFDQAQRSVKQQLHNFVKEDVRKFKETKKQFDKVREDMEMAQVKNAQAPRNKPHEVEEATGTLTITRKCFRHLALDYVLQINVLQAKKKFEILDAMLSFMHAQHTLFQQGYNLLDEIDPYMKRLAAELDQLVIDSAVEKRDMEHKHATIQQRNFLSDEGPAEPLACPTNYDVKFRYQEEGQNMSARATGCAGINSTQVHPFFSVVLMEDFCRWKGEENLLAITKAQYHDRAAVRRTQVAHADGMRTLRRQTSARRRAEQSRAEQSRAAVRCGAVRSGAERSGAESVGITDVCRHAADMVSV</sequence>
<dbReference type="Proteomes" id="UP000034805">
    <property type="component" value="Unassembled WGS sequence"/>
</dbReference>
<evidence type="ECO:0000259" key="7">
    <source>
        <dbReference type="Pfam" id="PF16746"/>
    </source>
</evidence>
<dbReference type="InterPro" id="IPR004148">
    <property type="entry name" value="BAR_dom"/>
</dbReference>
<proteinExistence type="predicted"/>
<dbReference type="PANTHER" id="PTHR23180">
    <property type="entry name" value="CENTAURIN/ARF"/>
    <property type="match status" value="1"/>
</dbReference>
<dbReference type="PANTHER" id="PTHR23180:SF407">
    <property type="entry name" value="ARF-GAP WITH COILED-COIL, ANK REPEAT AND PH DOMAIN-CONTAINING PROTEIN 3"/>
    <property type="match status" value="1"/>
</dbReference>
<keyword evidence="5 6" id="KW-0040">ANK repeat</keyword>
<dbReference type="InterPro" id="IPR027267">
    <property type="entry name" value="AH/BAR_dom_sf"/>
</dbReference>
<dbReference type="InterPro" id="IPR045258">
    <property type="entry name" value="ACAP1/2/3-like"/>
</dbReference>
<accession>A0A0N8K1E0</accession>
<comment type="activity regulation">
    <text evidence="6">GAP activity stimulated by phosphatidylinositol 4,5-bisphosphate (PIP2) and phosphatidic acid.</text>
</comment>
<keyword evidence="6" id="KW-0967">Endosome</keyword>
<keyword evidence="1 6" id="KW-0479">Metal-binding</keyword>
<keyword evidence="2 6" id="KW-0677">Repeat</keyword>
<dbReference type="SUPFAM" id="SSF103657">
    <property type="entry name" value="BAR/IMD domain-like"/>
    <property type="match status" value="1"/>
</dbReference>
<keyword evidence="4 6" id="KW-0862">Zinc</keyword>
<comment type="domain">
    <text evidence="6">The BAR domain mediates homodimerization, it can neither bind membrane nor impart curvature, but instead requires the neighboring PH domain to achieve these functions.</text>
</comment>
<dbReference type="GO" id="GO:0008270">
    <property type="term" value="F:zinc ion binding"/>
    <property type="evidence" value="ECO:0007669"/>
    <property type="project" value="UniProtKB-KW"/>
</dbReference>